<comment type="caution">
    <text evidence="1">The sequence shown here is derived from an EMBL/GenBank/DDBJ whole genome shotgun (WGS) entry which is preliminary data.</text>
</comment>
<name>A0ABD1LQX4_9FABA</name>
<dbReference type="EMBL" id="JBGMDY010000008">
    <property type="protein sequence ID" value="KAL2325917.1"/>
    <property type="molecule type" value="Genomic_DNA"/>
</dbReference>
<reference evidence="1 2" key="1">
    <citation type="submission" date="2024-08" db="EMBL/GenBank/DDBJ databases">
        <title>Insights into the chromosomal genome structure of Flemingia macrophylla.</title>
        <authorList>
            <person name="Ding Y."/>
            <person name="Zhao Y."/>
            <person name="Bi W."/>
            <person name="Wu M."/>
            <person name="Zhao G."/>
            <person name="Gong Y."/>
            <person name="Li W."/>
            <person name="Zhang P."/>
        </authorList>
    </citation>
    <scope>NUCLEOTIDE SEQUENCE [LARGE SCALE GENOMIC DNA]</scope>
    <source>
        <strain evidence="1">DYQJB</strain>
        <tissue evidence="1">Leaf</tissue>
    </source>
</reference>
<accession>A0ABD1LQX4</accession>
<evidence type="ECO:0000313" key="1">
    <source>
        <dbReference type="EMBL" id="KAL2325917.1"/>
    </source>
</evidence>
<sequence>MVFQCLFDETSMVLYTEADDAALTRLFSLASCLSKGESEPPTETPCLGFTLIIISLSMRLHTQRDKVV</sequence>
<protein>
    <submittedName>
        <fullName evidence="1">Uncharacterized protein</fullName>
    </submittedName>
</protein>
<evidence type="ECO:0000313" key="2">
    <source>
        <dbReference type="Proteomes" id="UP001603857"/>
    </source>
</evidence>
<dbReference type="Proteomes" id="UP001603857">
    <property type="component" value="Unassembled WGS sequence"/>
</dbReference>
<dbReference type="AlphaFoldDB" id="A0ABD1LQX4"/>
<proteinExistence type="predicted"/>
<organism evidence="1 2">
    <name type="scientific">Flemingia macrophylla</name>
    <dbReference type="NCBI Taxonomy" id="520843"/>
    <lineage>
        <taxon>Eukaryota</taxon>
        <taxon>Viridiplantae</taxon>
        <taxon>Streptophyta</taxon>
        <taxon>Embryophyta</taxon>
        <taxon>Tracheophyta</taxon>
        <taxon>Spermatophyta</taxon>
        <taxon>Magnoliopsida</taxon>
        <taxon>eudicotyledons</taxon>
        <taxon>Gunneridae</taxon>
        <taxon>Pentapetalae</taxon>
        <taxon>rosids</taxon>
        <taxon>fabids</taxon>
        <taxon>Fabales</taxon>
        <taxon>Fabaceae</taxon>
        <taxon>Papilionoideae</taxon>
        <taxon>50 kb inversion clade</taxon>
        <taxon>NPAAA clade</taxon>
        <taxon>indigoferoid/millettioid clade</taxon>
        <taxon>Phaseoleae</taxon>
        <taxon>Flemingia</taxon>
    </lineage>
</organism>
<keyword evidence="2" id="KW-1185">Reference proteome</keyword>
<gene>
    <name evidence="1" type="ORF">Fmac_024975</name>
</gene>